<dbReference type="EMBL" id="AXUT01000366">
    <property type="protein sequence ID" value="ESU77467.1"/>
    <property type="molecule type" value="Genomic_DNA"/>
</dbReference>
<accession>A0A090NCB8</accession>
<proteinExistence type="predicted"/>
<dbReference type="AlphaFoldDB" id="A0A090NCB8"/>
<gene>
    <name evidence="2" type="ORF">WRSd3_03651</name>
</gene>
<comment type="caution">
    <text evidence="2">The sequence shown here is derived from an EMBL/GenBank/DDBJ whole genome shotgun (WGS) entry which is preliminary data.</text>
</comment>
<evidence type="ECO:0000256" key="1">
    <source>
        <dbReference type="SAM" id="MobiDB-lite"/>
    </source>
</evidence>
<dbReference type="Proteomes" id="UP000017944">
    <property type="component" value="Unassembled WGS sequence"/>
</dbReference>
<feature type="region of interest" description="Disordered" evidence="1">
    <location>
        <begin position="75"/>
        <end position="95"/>
    </location>
</feature>
<evidence type="ECO:0000313" key="2">
    <source>
        <dbReference type="EMBL" id="ESU77467.1"/>
    </source>
</evidence>
<name>A0A090NCB8_SHIDY</name>
<reference evidence="2 3" key="1">
    <citation type="submission" date="2013-10" db="EMBL/GenBank/DDBJ databases">
        <title>Draft genomes and the virulence plasmids of Sd1617 vaccine constructs: WRSd3 and WRSd5.</title>
        <authorList>
            <person name="Aksomboon Vongsawan A."/>
            <person name="Venkatesan M.M."/>
            <person name="Vaisvil B."/>
            <person name="Emel G."/>
            <person name="Kepatral V."/>
            <person name="Sethabutr O."/>
            <person name="Serichantalergs O."/>
            <person name="Mason C."/>
        </authorList>
    </citation>
    <scope>NUCLEOTIDE SEQUENCE [LARGE SCALE GENOMIC DNA]</scope>
    <source>
        <strain evidence="2 3">WRSd3</strain>
    </source>
</reference>
<organism evidence="2 3">
    <name type="scientific">Shigella dysenteriae WRSd3</name>
    <dbReference type="NCBI Taxonomy" id="1401327"/>
    <lineage>
        <taxon>Bacteria</taxon>
        <taxon>Pseudomonadati</taxon>
        <taxon>Pseudomonadota</taxon>
        <taxon>Gammaproteobacteria</taxon>
        <taxon>Enterobacterales</taxon>
        <taxon>Enterobacteriaceae</taxon>
        <taxon>Shigella</taxon>
    </lineage>
</organism>
<evidence type="ECO:0000313" key="3">
    <source>
        <dbReference type="Proteomes" id="UP000017944"/>
    </source>
</evidence>
<sequence>MWLAHLSPGRLKRDVVMYVPPESPSAENRPQCGGRQAETAAPSGAVALHTVRCAGSAASGVTEEKRRHNNGMWWSLAHHSRTGENRENRTTSTIKKSEISSLFHTYFSR</sequence>
<feature type="region of interest" description="Disordered" evidence="1">
    <location>
        <begin position="20"/>
        <end position="41"/>
    </location>
</feature>
<protein>
    <submittedName>
        <fullName evidence="2">Uncharacterized protein</fullName>
    </submittedName>
</protein>